<protein>
    <submittedName>
        <fullName evidence="5">DUF5937 family protein</fullName>
    </submittedName>
</protein>
<dbReference type="CDD" id="cd00090">
    <property type="entry name" value="HTH_ARSR"/>
    <property type="match status" value="1"/>
</dbReference>
<sequence length="326" mass="34771">MIELVLTPAAARRVRFAVSPLDEVMSAVQVALGVRRHPVYEGWLARAAAVARELPIAELGRALSGATYVTDFLGPPPEGPETTVEAQLAAIRATPPEQVAAELAMVDADLGGLPADPVVARDLLADQMELAWTRLVAPHWERIREVLAADIEFRSRELARGGLAAAVAALHERVRLAGDALVVGKPTRMRADLDERGLLLVPSTFSWPRIGAIVAPPWQPALVYPARGVGGLWPRSRAAEPAAEHRLAAVVGRAKARLLLALAEPASTTTLARRLGLAPGTVSEHLTALRELGLLTARRAGRVVLYRRTPLGDALAEAPRCANPAH</sequence>
<proteinExistence type="predicted"/>
<evidence type="ECO:0000256" key="1">
    <source>
        <dbReference type="ARBA" id="ARBA00023015"/>
    </source>
</evidence>
<dbReference type="PANTHER" id="PTHR43132:SF8">
    <property type="entry name" value="HTH-TYPE TRANSCRIPTIONAL REGULATOR KMTR"/>
    <property type="match status" value="1"/>
</dbReference>
<dbReference type="InterPro" id="IPR036390">
    <property type="entry name" value="WH_DNA-bd_sf"/>
</dbReference>
<gene>
    <name evidence="5" type="ORF">RNC47_13420</name>
</gene>
<dbReference type="InterPro" id="IPR051011">
    <property type="entry name" value="Metal_resp_trans_reg"/>
</dbReference>
<evidence type="ECO:0000259" key="4">
    <source>
        <dbReference type="PROSITE" id="PS50987"/>
    </source>
</evidence>
<evidence type="ECO:0000313" key="6">
    <source>
        <dbReference type="Proteomes" id="UP001183420"/>
    </source>
</evidence>
<dbReference type="Pfam" id="PF12840">
    <property type="entry name" value="HTH_20"/>
    <property type="match status" value="1"/>
</dbReference>
<dbReference type="Proteomes" id="UP001183420">
    <property type="component" value="Unassembled WGS sequence"/>
</dbReference>
<organism evidence="5 6">
    <name type="scientific">Streptomyces millisiae</name>
    <dbReference type="NCBI Taxonomy" id="3075542"/>
    <lineage>
        <taxon>Bacteria</taxon>
        <taxon>Bacillati</taxon>
        <taxon>Actinomycetota</taxon>
        <taxon>Actinomycetes</taxon>
        <taxon>Kitasatosporales</taxon>
        <taxon>Streptomycetaceae</taxon>
        <taxon>Streptomyces</taxon>
    </lineage>
</organism>
<dbReference type="PROSITE" id="PS50987">
    <property type="entry name" value="HTH_ARSR_2"/>
    <property type="match status" value="1"/>
</dbReference>
<evidence type="ECO:0000256" key="2">
    <source>
        <dbReference type="ARBA" id="ARBA00023125"/>
    </source>
</evidence>
<dbReference type="InterPro" id="IPR012318">
    <property type="entry name" value="HTH_CRP"/>
</dbReference>
<comment type="caution">
    <text evidence="5">The sequence shown here is derived from an EMBL/GenBank/DDBJ whole genome shotgun (WGS) entry which is preliminary data.</text>
</comment>
<reference evidence="6" key="1">
    <citation type="submission" date="2023-07" db="EMBL/GenBank/DDBJ databases">
        <title>30 novel species of actinomycetes from the DSMZ collection.</title>
        <authorList>
            <person name="Nouioui I."/>
        </authorList>
    </citation>
    <scope>NUCLEOTIDE SEQUENCE [LARGE SCALE GENOMIC DNA]</scope>
    <source>
        <strain evidence="6">DSM 44918</strain>
    </source>
</reference>
<accession>A0ABU2LP11</accession>
<dbReference type="PANTHER" id="PTHR43132">
    <property type="entry name" value="ARSENICAL RESISTANCE OPERON REPRESSOR ARSR-RELATED"/>
    <property type="match status" value="1"/>
</dbReference>
<keyword evidence="1" id="KW-0805">Transcription regulation</keyword>
<dbReference type="EMBL" id="JAVREM010000013">
    <property type="protein sequence ID" value="MDT0319339.1"/>
    <property type="molecule type" value="Genomic_DNA"/>
</dbReference>
<evidence type="ECO:0000313" key="5">
    <source>
        <dbReference type="EMBL" id="MDT0319339.1"/>
    </source>
</evidence>
<dbReference type="InterPro" id="IPR011991">
    <property type="entry name" value="ArsR-like_HTH"/>
</dbReference>
<dbReference type="RefSeq" id="WP_311598598.1">
    <property type="nucleotide sequence ID" value="NZ_JAVREM010000013.1"/>
</dbReference>
<evidence type="ECO:0000256" key="3">
    <source>
        <dbReference type="ARBA" id="ARBA00023163"/>
    </source>
</evidence>
<dbReference type="SMART" id="SM00418">
    <property type="entry name" value="HTH_ARSR"/>
    <property type="match status" value="1"/>
</dbReference>
<dbReference type="InterPro" id="IPR036388">
    <property type="entry name" value="WH-like_DNA-bd_sf"/>
</dbReference>
<name>A0ABU2LP11_9ACTN</name>
<keyword evidence="3" id="KW-0804">Transcription</keyword>
<dbReference type="SUPFAM" id="SSF46785">
    <property type="entry name" value="Winged helix' DNA-binding domain"/>
    <property type="match status" value="1"/>
</dbReference>
<keyword evidence="6" id="KW-1185">Reference proteome</keyword>
<dbReference type="Gene3D" id="1.10.10.10">
    <property type="entry name" value="Winged helix-like DNA-binding domain superfamily/Winged helix DNA-binding domain"/>
    <property type="match status" value="1"/>
</dbReference>
<dbReference type="Pfam" id="PF19361">
    <property type="entry name" value="DUF5937"/>
    <property type="match status" value="1"/>
</dbReference>
<dbReference type="InterPro" id="IPR001845">
    <property type="entry name" value="HTH_ArsR_DNA-bd_dom"/>
</dbReference>
<feature type="domain" description="HTH arsR-type" evidence="4">
    <location>
        <begin position="233"/>
        <end position="326"/>
    </location>
</feature>
<dbReference type="InterPro" id="IPR045981">
    <property type="entry name" value="DUF5937"/>
</dbReference>
<keyword evidence="2" id="KW-0238">DNA-binding</keyword>
<dbReference type="SMART" id="SM00419">
    <property type="entry name" value="HTH_CRP"/>
    <property type="match status" value="1"/>
</dbReference>